<dbReference type="EMBL" id="QUSG01000001">
    <property type="protein sequence ID" value="KAA3531950.1"/>
    <property type="molecule type" value="Genomic_DNA"/>
</dbReference>
<keyword evidence="5" id="KW-0472">Membrane</keyword>
<evidence type="ECO:0000256" key="3">
    <source>
        <dbReference type="ARBA" id="ARBA00022692"/>
    </source>
</evidence>
<dbReference type="Proteomes" id="UP000436911">
    <property type="component" value="Unassembled WGS sequence"/>
</dbReference>
<evidence type="ECO:0000256" key="1">
    <source>
        <dbReference type="ARBA" id="ARBA00004141"/>
    </source>
</evidence>
<comment type="subcellular location">
    <subcellularLocation>
        <location evidence="1">Membrane</location>
        <topology evidence="1">Multi-pass membrane protein</topology>
    </subcellularLocation>
</comment>
<accession>A0A368NY39</accession>
<sequence length="206" mass="22266">MLNSLHVDGNSWLHRMPVGAKLATLLVFGLSLAFSLSMPLQATAAFATGALYFSLGLGARAALRRIRPMLISIAVLGLFNIYALDLITSATLTLRLLAILFLASAITATTSLGAFMETLDRLLAPLDRLGLVRAADISLALGLTLRFVPDIADRYEALKAAHQARGIPVRLHRMLGPLFILALKEADSIAEAIDARGIRRHEKRTD</sequence>
<dbReference type="PANTHER" id="PTHR33514:SF13">
    <property type="entry name" value="PROTEIN ABCI12, CHLOROPLASTIC"/>
    <property type="match status" value="1"/>
</dbReference>
<gene>
    <name evidence="6" type="ORF">DXT89_00775</name>
</gene>
<evidence type="ECO:0000313" key="7">
    <source>
        <dbReference type="Proteomes" id="UP000436911"/>
    </source>
</evidence>
<organism evidence="6 7">
    <name type="scientific">Agrobacterium vitis</name>
    <name type="common">Rhizobium vitis</name>
    <dbReference type="NCBI Taxonomy" id="373"/>
    <lineage>
        <taxon>Bacteria</taxon>
        <taxon>Pseudomonadati</taxon>
        <taxon>Pseudomonadota</taxon>
        <taxon>Alphaproteobacteria</taxon>
        <taxon>Hyphomicrobiales</taxon>
        <taxon>Rhizobiaceae</taxon>
        <taxon>Rhizobium/Agrobacterium group</taxon>
        <taxon>Agrobacterium</taxon>
    </lineage>
</organism>
<keyword evidence="4" id="KW-1133">Transmembrane helix</keyword>
<dbReference type="RefSeq" id="WP_081089122.1">
    <property type="nucleotide sequence ID" value="NZ_CP055265.1"/>
</dbReference>
<dbReference type="AlphaFoldDB" id="A0A368NY39"/>
<name>A0A368NY39_AGRVI</name>
<dbReference type="Pfam" id="PF02361">
    <property type="entry name" value="CbiQ"/>
    <property type="match status" value="1"/>
</dbReference>
<comment type="similarity">
    <text evidence="2">Belongs to the CbiQ family.</text>
</comment>
<comment type="caution">
    <text evidence="6">The sequence shown here is derived from an EMBL/GenBank/DDBJ whole genome shotgun (WGS) entry which is preliminary data.</text>
</comment>
<proteinExistence type="inferred from homology"/>
<dbReference type="GO" id="GO:0005886">
    <property type="term" value="C:plasma membrane"/>
    <property type="evidence" value="ECO:0007669"/>
    <property type="project" value="TreeGrafter"/>
</dbReference>
<dbReference type="PANTHER" id="PTHR33514">
    <property type="entry name" value="PROTEIN ABCI12, CHLOROPLASTIC"/>
    <property type="match status" value="1"/>
</dbReference>
<evidence type="ECO:0000256" key="5">
    <source>
        <dbReference type="ARBA" id="ARBA00023136"/>
    </source>
</evidence>
<evidence type="ECO:0000256" key="4">
    <source>
        <dbReference type="ARBA" id="ARBA00022989"/>
    </source>
</evidence>
<dbReference type="OrthoDB" id="5868344at2"/>
<keyword evidence="3 6" id="KW-0812">Transmembrane</keyword>
<evidence type="ECO:0000313" key="6">
    <source>
        <dbReference type="EMBL" id="KAA3531950.1"/>
    </source>
</evidence>
<reference evidence="6 7" key="1">
    <citation type="submission" date="2018-08" db="EMBL/GenBank/DDBJ databases">
        <title>Genome sequencing of Agrobacterium vitis strain ICMP 10754.</title>
        <authorList>
            <person name="Visnovsky S.B."/>
            <person name="Pitman A.R."/>
        </authorList>
    </citation>
    <scope>NUCLEOTIDE SEQUENCE [LARGE SCALE GENOMIC DNA]</scope>
    <source>
        <strain evidence="6 7">ICMP 10754</strain>
    </source>
</reference>
<protein>
    <submittedName>
        <fullName evidence="6">Energy-coupling factor transporter transmembrane protein EcfT</fullName>
    </submittedName>
</protein>
<evidence type="ECO:0000256" key="2">
    <source>
        <dbReference type="ARBA" id="ARBA00008564"/>
    </source>
</evidence>
<dbReference type="GeneID" id="60681806"/>
<dbReference type="InterPro" id="IPR003339">
    <property type="entry name" value="ABC/ECF_trnsptr_transmembrane"/>
</dbReference>
<dbReference type="CDD" id="cd16914">
    <property type="entry name" value="EcfT"/>
    <property type="match status" value="1"/>
</dbReference>